<dbReference type="InterPro" id="IPR011032">
    <property type="entry name" value="GroES-like_sf"/>
</dbReference>
<keyword evidence="1" id="KW-0560">Oxidoreductase</keyword>
<dbReference type="InterPro" id="IPR041694">
    <property type="entry name" value="ADH_N_2"/>
</dbReference>
<dbReference type="SMART" id="SM00829">
    <property type="entry name" value="PKS_ER"/>
    <property type="match status" value="1"/>
</dbReference>
<dbReference type="InterPro" id="IPR020843">
    <property type="entry name" value="ER"/>
</dbReference>
<keyword evidence="4" id="KW-1185">Reference proteome</keyword>
<dbReference type="Gene3D" id="3.90.180.10">
    <property type="entry name" value="Medium-chain alcohol dehydrogenases, catalytic domain"/>
    <property type="match status" value="1"/>
</dbReference>
<dbReference type="SUPFAM" id="SSF51735">
    <property type="entry name" value="NAD(P)-binding Rossmann-fold domains"/>
    <property type="match status" value="1"/>
</dbReference>
<accession>A0A2H3JMA3</accession>
<dbReference type="InterPro" id="IPR036291">
    <property type="entry name" value="NAD(P)-bd_dom_sf"/>
</dbReference>
<dbReference type="EMBL" id="KB467943">
    <property type="protein sequence ID" value="PCH38858.1"/>
    <property type="molecule type" value="Genomic_DNA"/>
</dbReference>
<dbReference type="PANTHER" id="PTHR43205:SF7">
    <property type="entry name" value="PROSTAGLANDIN REDUCTASE 1"/>
    <property type="match status" value="1"/>
</dbReference>
<dbReference type="PANTHER" id="PTHR43205">
    <property type="entry name" value="PROSTAGLANDIN REDUCTASE"/>
    <property type="match status" value="1"/>
</dbReference>
<dbReference type="Gene3D" id="3.40.50.720">
    <property type="entry name" value="NAD(P)-binding Rossmann-like Domain"/>
    <property type="match status" value="1"/>
</dbReference>
<evidence type="ECO:0000313" key="3">
    <source>
        <dbReference type="EMBL" id="PCH38858.1"/>
    </source>
</evidence>
<dbReference type="Proteomes" id="UP000218811">
    <property type="component" value="Unassembled WGS sequence"/>
</dbReference>
<evidence type="ECO:0000259" key="2">
    <source>
        <dbReference type="SMART" id="SM00829"/>
    </source>
</evidence>
<dbReference type="AlphaFoldDB" id="A0A2H3JMA3"/>
<evidence type="ECO:0000256" key="1">
    <source>
        <dbReference type="ARBA" id="ARBA00023002"/>
    </source>
</evidence>
<dbReference type="InterPro" id="IPR013149">
    <property type="entry name" value="ADH-like_C"/>
</dbReference>
<evidence type="ECO:0000313" key="4">
    <source>
        <dbReference type="Proteomes" id="UP000218811"/>
    </source>
</evidence>
<proteinExistence type="predicted"/>
<dbReference type="SUPFAM" id="SSF50129">
    <property type="entry name" value="GroES-like"/>
    <property type="match status" value="1"/>
</dbReference>
<dbReference type="OMA" id="YPIKNIH"/>
<protein>
    <submittedName>
        <fullName evidence="3">NAD(P)-binding protein</fullName>
    </submittedName>
</protein>
<dbReference type="InterPro" id="IPR045010">
    <property type="entry name" value="MDR_fam"/>
</dbReference>
<gene>
    <name evidence="3" type="ORF">WOLCODRAFT_110260</name>
</gene>
<sequence>MAPVKNGRLVFNEIPTGLPEPGKTTVYDESQTIDLESVPLNGGILVKTLVLSIDPYLRGRMRDASIKSYSPAFTIGEPLSNYGVGLVLRSEHASFKAGDHVYGSHPFQQYFVAAPADAEKLTVLKNEEGLQWSVYVGVCGMPGQTAHHAWREYSQAKPGETVFVTAGAGPVGATVIQIAKQQGLKVIASAGSEEKVAFIKSLGADVAFNYKTERTRDVLARAGPIDIYWDNVGGETLEAAIDAAAVGARFIECGMISAYNGEEPYHVKNLMLIVGKQLKISGFIVMWLHEKHLAHFYETFPLLVKEGKIKYTEDATHGLERAGHAIVDVQTGRNKGKSVIIVSEDAGPARL</sequence>
<feature type="domain" description="Enoyl reductase (ER)" evidence="2">
    <location>
        <begin position="25"/>
        <end position="340"/>
    </location>
</feature>
<dbReference type="FunFam" id="3.40.50.720:FF:000121">
    <property type="entry name" value="Prostaglandin reductase 2"/>
    <property type="match status" value="1"/>
</dbReference>
<reference evidence="3 4" key="1">
    <citation type="journal article" date="2012" name="Science">
        <title>The Paleozoic origin of enzymatic lignin decomposition reconstructed from 31 fungal genomes.</title>
        <authorList>
            <person name="Floudas D."/>
            <person name="Binder M."/>
            <person name="Riley R."/>
            <person name="Barry K."/>
            <person name="Blanchette R.A."/>
            <person name="Henrissat B."/>
            <person name="Martinez A.T."/>
            <person name="Otillar R."/>
            <person name="Spatafora J.W."/>
            <person name="Yadav J.S."/>
            <person name="Aerts A."/>
            <person name="Benoit I."/>
            <person name="Boyd A."/>
            <person name="Carlson A."/>
            <person name="Copeland A."/>
            <person name="Coutinho P.M."/>
            <person name="de Vries R.P."/>
            <person name="Ferreira P."/>
            <person name="Findley K."/>
            <person name="Foster B."/>
            <person name="Gaskell J."/>
            <person name="Glotzer D."/>
            <person name="Gorecki P."/>
            <person name="Heitman J."/>
            <person name="Hesse C."/>
            <person name="Hori C."/>
            <person name="Igarashi K."/>
            <person name="Jurgens J.A."/>
            <person name="Kallen N."/>
            <person name="Kersten P."/>
            <person name="Kohler A."/>
            <person name="Kuees U."/>
            <person name="Kumar T.K.A."/>
            <person name="Kuo A."/>
            <person name="LaButti K."/>
            <person name="Larrondo L.F."/>
            <person name="Lindquist E."/>
            <person name="Ling A."/>
            <person name="Lombard V."/>
            <person name="Lucas S."/>
            <person name="Lundell T."/>
            <person name="Martin R."/>
            <person name="McLaughlin D.J."/>
            <person name="Morgenstern I."/>
            <person name="Morin E."/>
            <person name="Murat C."/>
            <person name="Nagy L.G."/>
            <person name="Nolan M."/>
            <person name="Ohm R.A."/>
            <person name="Patyshakuliyeva A."/>
            <person name="Rokas A."/>
            <person name="Ruiz-Duenas F.J."/>
            <person name="Sabat G."/>
            <person name="Salamov A."/>
            <person name="Samejima M."/>
            <person name="Schmutz J."/>
            <person name="Slot J.C."/>
            <person name="St John F."/>
            <person name="Stenlid J."/>
            <person name="Sun H."/>
            <person name="Sun S."/>
            <person name="Syed K."/>
            <person name="Tsang A."/>
            <person name="Wiebenga A."/>
            <person name="Young D."/>
            <person name="Pisabarro A."/>
            <person name="Eastwood D.C."/>
            <person name="Martin F."/>
            <person name="Cullen D."/>
            <person name="Grigoriev I.V."/>
            <person name="Hibbett D.S."/>
        </authorList>
    </citation>
    <scope>NUCLEOTIDE SEQUENCE [LARGE SCALE GENOMIC DNA]</scope>
    <source>
        <strain evidence="3 4">MD-104</strain>
    </source>
</reference>
<dbReference type="GO" id="GO:0016628">
    <property type="term" value="F:oxidoreductase activity, acting on the CH-CH group of donors, NAD or NADP as acceptor"/>
    <property type="evidence" value="ECO:0007669"/>
    <property type="project" value="InterPro"/>
</dbReference>
<dbReference type="OrthoDB" id="809632at2759"/>
<dbReference type="CDD" id="cd05288">
    <property type="entry name" value="PGDH"/>
    <property type="match status" value="1"/>
</dbReference>
<dbReference type="Pfam" id="PF16884">
    <property type="entry name" value="ADH_N_2"/>
    <property type="match status" value="1"/>
</dbReference>
<dbReference type="Pfam" id="PF00107">
    <property type="entry name" value="ADH_zinc_N"/>
    <property type="match status" value="1"/>
</dbReference>
<name>A0A2H3JMA3_WOLCO</name>
<organism evidence="3 4">
    <name type="scientific">Wolfiporia cocos (strain MD-104)</name>
    <name type="common">Brown rot fungus</name>
    <dbReference type="NCBI Taxonomy" id="742152"/>
    <lineage>
        <taxon>Eukaryota</taxon>
        <taxon>Fungi</taxon>
        <taxon>Dikarya</taxon>
        <taxon>Basidiomycota</taxon>
        <taxon>Agaricomycotina</taxon>
        <taxon>Agaricomycetes</taxon>
        <taxon>Polyporales</taxon>
        <taxon>Phaeolaceae</taxon>
        <taxon>Wolfiporia</taxon>
    </lineage>
</organism>